<evidence type="ECO:0008006" key="3">
    <source>
        <dbReference type="Google" id="ProtNLM"/>
    </source>
</evidence>
<proteinExistence type="predicted"/>
<dbReference type="GO" id="GO:0031083">
    <property type="term" value="C:BLOC-1 complex"/>
    <property type="evidence" value="ECO:0007669"/>
    <property type="project" value="TreeGrafter"/>
</dbReference>
<dbReference type="Proteomes" id="UP000494040">
    <property type="component" value="Unassembled WGS sequence"/>
</dbReference>
<dbReference type="RefSeq" id="XP_014247815.1">
    <property type="nucleotide sequence ID" value="XM_014392329.1"/>
</dbReference>
<dbReference type="GeneID" id="106665700"/>
<dbReference type="PANTHER" id="PTHR16230">
    <property type="entry name" value="CAPPUCCINO"/>
    <property type="match status" value="1"/>
</dbReference>
<sequence>MDSDAQELADTWANFIRVDMSQGIKNVENSIEDTLTRLDEFTGVIDLLRRESNFEAAYTILAKKPELMLLFERIRKLERIIDTVKQTVNSFEHIVTTAESELNFTPEGKLLNYIKPLFFKKQSASLTRSGALPTFISPEIFSTKDLFAE</sequence>
<dbReference type="OrthoDB" id="2372305at2759"/>
<name>A0A8I6RLU7_CIMLE</name>
<dbReference type="AlphaFoldDB" id="A0A8I6RLU7"/>
<evidence type="ECO:0000313" key="1">
    <source>
        <dbReference type="EnsemblMetazoa" id="XP_014247815.1"/>
    </source>
</evidence>
<evidence type="ECO:0000313" key="2">
    <source>
        <dbReference type="Proteomes" id="UP000494040"/>
    </source>
</evidence>
<dbReference type="OMA" id="CTNIDDM"/>
<accession>A0A8I6RLU7</accession>
<dbReference type="PANTHER" id="PTHR16230:SF3">
    <property type="entry name" value="BIOGENESIS OF LYSOSOMAL ORGANELLES COMPLEX-1, SUBUNIT 4, CAPPUCCINO"/>
    <property type="match status" value="1"/>
</dbReference>
<dbReference type="InterPro" id="IPR024857">
    <property type="entry name" value="Cappuccino"/>
</dbReference>
<reference evidence="1" key="1">
    <citation type="submission" date="2022-01" db="UniProtKB">
        <authorList>
            <consortium name="EnsemblMetazoa"/>
        </authorList>
    </citation>
    <scope>IDENTIFICATION</scope>
</reference>
<dbReference type="KEGG" id="clec:106665700"/>
<organism evidence="1 2">
    <name type="scientific">Cimex lectularius</name>
    <name type="common">Bed bug</name>
    <name type="synonym">Acanthia lectularia</name>
    <dbReference type="NCBI Taxonomy" id="79782"/>
    <lineage>
        <taxon>Eukaryota</taxon>
        <taxon>Metazoa</taxon>
        <taxon>Ecdysozoa</taxon>
        <taxon>Arthropoda</taxon>
        <taxon>Hexapoda</taxon>
        <taxon>Insecta</taxon>
        <taxon>Pterygota</taxon>
        <taxon>Neoptera</taxon>
        <taxon>Paraneoptera</taxon>
        <taxon>Hemiptera</taxon>
        <taxon>Heteroptera</taxon>
        <taxon>Panheteroptera</taxon>
        <taxon>Cimicomorpha</taxon>
        <taxon>Cimicidae</taxon>
        <taxon>Cimex</taxon>
    </lineage>
</organism>
<protein>
    <recommendedName>
        <fullName evidence="3">Biogenesis of lysosome-related organelles complex 1 subunit 4</fullName>
    </recommendedName>
</protein>
<keyword evidence="2" id="KW-1185">Reference proteome</keyword>
<dbReference type="EnsemblMetazoa" id="XM_014392329.1">
    <property type="protein sequence ID" value="XP_014247815.1"/>
    <property type="gene ID" value="LOC106665700"/>
</dbReference>